<proteinExistence type="predicted"/>
<dbReference type="InterPro" id="IPR024968">
    <property type="entry name" value="SlpA_C_lactobacillus"/>
</dbReference>
<name>A0A0R1NWT1_9LACO</name>
<dbReference type="InterPro" id="IPR002502">
    <property type="entry name" value="Amidase_domain"/>
</dbReference>
<dbReference type="EMBL" id="AZEL01000047">
    <property type="protein sequence ID" value="KRL21363.1"/>
    <property type="molecule type" value="Genomic_DNA"/>
</dbReference>
<feature type="signal peptide" evidence="1">
    <location>
        <begin position="1"/>
        <end position="29"/>
    </location>
</feature>
<protein>
    <submittedName>
        <fullName evidence="3">Autolysin</fullName>
    </submittedName>
</protein>
<reference evidence="3 4" key="1">
    <citation type="journal article" date="2015" name="Genome Announc.">
        <title>Expanding the biotechnology potential of lactobacilli through comparative genomics of 213 strains and associated genera.</title>
        <authorList>
            <person name="Sun Z."/>
            <person name="Harris H.M."/>
            <person name="McCann A."/>
            <person name="Guo C."/>
            <person name="Argimon S."/>
            <person name="Zhang W."/>
            <person name="Yang X."/>
            <person name="Jeffery I.B."/>
            <person name="Cooney J.C."/>
            <person name="Kagawa T.F."/>
            <person name="Liu W."/>
            <person name="Song Y."/>
            <person name="Salvetti E."/>
            <person name="Wrobel A."/>
            <person name="Rasinkangas P."/>
            <person name="Parkhill J."/>
            <person name="Rea M.C."/>
            <person name="O'Sullivan O."/>
            <person name="Ritari J."/>
            <person name="Douillard F.P."/>
            <person name="Paul Ross R."/>
            <person name="Yang R."/>
            <person name="Briner A.E."/>
            <person name="Felis G.E."/>
            <person name="de Vos W.M."/>
            <person name="Barrangou R."/>
            <person name="Klaenhammer T.R."/>
            <person name="Caufield P.W."/>
            <person name="Cui Y."/>
            <person name="Zhang H."/>
            <person name="O'Toole P.W."/>
        </authorList>
    </citation>
    <scope>NUCLEOTIDE SEQUENCE [LARGE SCALE GENOMIC DNA]</scope>
    <source>
        <strain evidence="3 4">DSM 10532</strain>
    </source>
</reference>
<feature type="chain" id="PRO_5006408695" evidence="1">
    <location>
        <begin position="30"/>
        <end position="363"/>
    </location>
</feature>
<dbReference type="STRING" id="1423748.FC37_GL001449"/>
<dbReference type="GO" id="GO:0008745">
    <property type="term" value="F:N-acetylmuramoyl-L-alanine amidase activity"/>
    <property type="evidence" value="ECO:0007669"/>
    <property type="project" value="InterPro"/>
</dbReference>
<evidence type="ECO:0000256" key="1">
    <source>
        <dbReference type="SAM" id="SignalP"/>
    </source>
</evidence>
<dbReference type="Gene3D" id="3.40.80.10">
    <property type="entry name" value="Peptidoglycan recognition protein-like"/>
    <property type="match status" value="1"/>
</dbReference>
<dbReference type="Pfam" id="PF03217">
    <property type="entry name" value="SlpA"/>
    <property type="match status" value="1"/>
</dbReference>
<sequence>MKLKKVLATLIAVLGLITAINIQSQTVHAESINSLAKKYKYSGVTYLYKMLKLEGIKYNKFPGVEYENGKPEGIVVHETDDPGATAHDEAIYFNREWMNINAYVHAFVDSKQVIQMRSPDMGTWGAGPKANNRFIQIELCEENTRDAFAKSVNNDAIYIAKLLHRYDLKPDNACDDGEGTIWSHHAVSTFLGGTDHVDPDGYFAKWGYDMDQFYSLIKYYYNLQKKNENTHTKDPNKTKEEVPAVQGAVTLGHDAYVYTEKGKRTKILKKTGSPVVVMGYKMINNKKYYKIGEDQYVVASNIDATVRTVKNETYLHTRSGRVEKQNKVKEGSRVLTYGSKITIKGQKYYALNATQYILAKDIE</sequence>
<dbReference type="CDD" id="cd06583">
    <property type="entry name" value="PGRP"/>
    <property type="match status" value="1"/>
</dbReference>
<dbReference type="Pfam" id="PF01510">
    <property type="entry name" value="Amidase_2"/>
    <property type="match status" value="1"/>
</dbReference>
<keyword evidence="1" id="KW-0732">Signal</keyword>
<dbReference type="AlphaFoldDB" id="A0A0R1NWT1"/>
<accession>A0A0R1NWT1</accession>
<dbReference type="eggNOG" id="COG5632">
    <property type="taxonomic scope" value="Bacteria"/>
</dbReference>
<dbReference type="SMART" id="SM00644">
    <property type="entry name" value="Ami_2"/>
    <property type="match status" value="1"/>
</dbReference>
<evidence type="ECO:0000313" key="4">
    <source>
        <dbReference type="Proteomes" id="UP000051311"/>
    </source>
</evidence>
<dbReference type="SUPFAM" id="SSF55846">
    <property type="entry name" value="N-acetylmuramoyl-L-alanine amidase-like"/>
    <property type="match status" value="1"/>
</dbReference>
<dbReference type="RefSeq" id="WP_025005694.1">
    <property type="nucleotide sequence ID" value="NZ_AZEL01000047.1"/>
</dbReference>
<comment type="caution">
    <text evidence="3">The sequence shown here is derived from an EMBL/GenBank/DDBJ whole genome shotgun (WGS) entry which is preliminary data.</text>
</comment>
<gene>
    <name evidence="3" type="ORF">FC37_GL001449</name>
</gene>
<evidence type="ECO:0000259" key="2">
    <source>
        <dbReference type="SMART" id="SM00644"/>
    </source>
</evidence>
<dbReference type="GO" id="GO:0009253">
    <property type="term" value="P:peptidoglycan catabolic process"/>
    <property type="evidence" value="ECO:0007669"/>
    <property type="project" value="InterPro"/>
</dbReference>
<dbReference type="PATRIC" id="fig|1423748.3.peg.1510"/>
<feature type="domain" description="N-acetylmuramoyl-L-alanine amidase" evidence="2">
    <location>
        <begin position="59"/>
        <end position="200"/>
    </location>
</feature>
<dbReference type="InterPro" id="IPR036505">
    <property type="entry name" value="Amidase/PGRP_sf"/>
</dbReference>
<dbReference type="Proteomes" id="UP000051311">
    <property type="component" value="Unassembled WGS sequence"/>
</dbReference>
<evidence type="ECO:0000313" key="3">
    <source>
        <dbReference type="EMBL" id="KRL21363.1"/>
    </source>
</evidence>
<dbReference type="OrthoDB" id="9816557at2"/>
<organism evidence="3 4">
    <name type="scientific">Lactobacillus gallinarum DSM 10532 = JCM 2011</name>
    <dbReference type="NCBI Taxonomy" id="1423748"/>
    <lineage>
        <taxon>Bacteria</taxon>
        <taxon>Bacillati</taxon>
        <taxon>Bacillota</taxon>
        <taxon>Bacilli</taxon>
        <taxon>Lactobacillales</taxon>
        <taxon>Lactobacillaceae</taxon>
        <taxon>Lactobacillus</taxon>
    </lineage>
</organism>